<dbReference type="SMART" id="SM00184">
    <property type="entry name" value="RING"/>
    <property type="match status" value="1"/>
</dbReference>
<dbReference type="Gene3D" id="3.30.40.10">
    <property type="entry name" value="Zinc/RING finger domain, C3HC4 (zinc finger)"/>
    <property type="match status" value="1"/>
</dbReference>
<evidence type="ECO:0000256" key="1">
    <source>
        <dbReference type="PROSITE-ProRule" id="PRU00175"/>
    </source>
</evidence>
<dbReference type="Pfam" id="PF13920">
    <property type="entry name" value="zf-C3HC4_3"/>
    <property type="match status" value="1"/>
</dbReference>
<feature type="non-terminal residue" evidence="3">
    <location>
        <position position="1"/>
    </location>
</feature>
<keyword evidence="1" id="KW-0863">Zinc-finger</keyword>
<dbReference type="PROSITE" id="PS50089">
    <property type="entry name" value="ZF_RING_2"/>
    <property type="match status" value="1"/>
</dbReference>
<name>A0A3G5ABH9_9VIRU</name>
<keyword evidence="1" id="KW-0479">Metal-binding</keyword>
<sequence length="576" mass="65659">CGGKSLLYVIIEVDSNLFGRLVDEGMISGGMVSPLIKRMCFENNKKCIKYLMGSMPGIFLEGGKMILLECVEQCLAGGSDMLEDLLTRDVFDEMSRNPKIMDSLIDSAVGLKAMFEHKLITMEILERDNCRFVFRVSSPGYLKEIVDLFVDGGRSEKLLVGNCEFQGRNMLHHCSMHPSLVKYFVSKLDVRGVFGGGVRYVDVNGKTFLDYLVENGYYDDLADVLDIFIGSKIDLSKWLVNQDMLGRNLVMKFCVLQREIIELLLVVGRWIGRDLLVQYDFSRCTTLMYLVRYVGFNDLREFVDIRSVGEYLLWRDFNGDSVVTFAARYNEKFLEGLLGIYKIEELGGDGILERCFVIGCRYNHSVIRLLRDRVNLRKCVDVIDYGGVLCVSNFLQIAARYNSDSFKELIGSSLNLQEYVENVYVNALDEKEVINFNVLKVGIVYQPKVVSLLLDSKYGSEKLLRDTDLITKRGCVRLALEKQISSYVRIKKSKFFQVNMEGSDEMIVPRTDHYEMLMKHHDVVATDTLDCCAICYSNRNKIVFSPCWHKCCIACSTKLANCPQCRKEIATKAVYA</sequence>
<organism evidence="3">
    <name type="scientific">Hyperionvirus sp</name>
    <dbReference type="NCBI Taxonomy" id="2487770"/>
    <lineage>
        <taxon>Viruses</taxon>
        <taxon>Varidnaviria</taxon>
        <taxon>Bamfordvirae</taxon>
        <taxon>Nucleocytoviricota</taxon>
        <taxon>Megaviricetes</taxon>
        <taxon>Imitervirales</taxon>
        <taxon>Mimiviridae</taxon>
        <taxon>Klosneuvirinae</taxon>
    </lineage>
</organism>
<proteinExistence type="predicted"/>
<keyword evidence="1" id="KW-0862">Zinc</keyword>
<dbReference type="InterPro" id="IPR001841">
    <property type="entry name" value="Znf_RING"/>
</dbReference>
<feature type="domain" description="RING-type" evidence="2">
    <location>
        <begin position="532"/>
        <end position="566"/>
    </location>
</feature>
<dbReference type="EMBL" id="MK072412">
    <property type="protein sequence ID" value="AYV84585.1"/>
    <property type="molecule type" value="Genomic_DNA"/>
</dbReference>
<evidence type="ECO:0000313" key="3">
    <source>
        <dbReference type="EMBL" id="AYV84585.1"/>
    </source>
</evidence>
<gene>
    <name evidence="3" type="ORF">Hyperionvirus30_1</name>
</gene>
<accession>A0A3G5ABH9</accession>
<dbReference type="InterPro" id="IPR013083">
    <property type="entry name" value="Znf_RING/FYVE/PHD"/>
</dbReference>
<dbReference type="GO" id="GO:0008270">
    <property type="term" value="F:zinc ion binding"/>
    <property type="evidence" value="ECO:0007669"/>
    <property type="project" value="UniProtKB-KW"/>
</dbReference>
<reference evidence="3" key="1">
    <citation type="submission" date="2018-10" db="EMBL/GenBank/DDBJ databases">
        <title>Hidden diversity of soil giant viruses.</title>
        <authorList>
            <person name="Schulz F."/>
            <person name="Alteio L."/>
            <person name="Goudeau D."/>
            <person name="Ryan E.M."/>
            <person name="Malmstrom R.R."/>
            <person name="Blanchard J."/>
            <person name="Woyke T."/>
        </authorList>
    </citation>
    <scope>NUCLEOTIDE SEQUENCE</scope>
    <source>
        <strain evidence="3">HYV1</strain>
    </source>
</reference>
<evidence type="ECO:0000259" key="2">
    <source>
        <dbReference type="PROSITE" id="PS50089"/>
    </source>
</evidence>
<dbReference type="SUPFAM" id="SSF57850">
    <property type="entry name" value="RING/U-box"/>
    <property type="match status" value="1"/>
</dbReference>
<protein>
    <submittedName>
        <fullName evidence="3">Ankyrin and ring finger domain protein</fullName>
    </submittedName>
</protein>